<evidence type="ECO:0008006" key="8">
    <source>
        <dbReference type="Google" id="ProtNLM"/>
    </source>
</evidence>
<dbReference type="SUPFAM" id="SSF52540">
    <property type="entry name" value="P-loop containing nucleoside triphosphate hydrolases"/>
    <property type="match status" value="1"/>
</dbReference>
<dbReference type="InterPro" id="IPR050505">
    <property type="entry name" value="WDR55/POC1"/>
</dbReference>
<dbReference type="SMART" id="SM00320">
    <property type="entry name" value="WD40"/>
    <property type="match status" value="13"/>
</dbReference>
<feature type="repeat" description="WD" evidence="3">
    <location>
        <begin position="1019"/>
        <end position="1060"/>
    </location>
</feature>
<feature type="repeat" description="WD" evidence="3">
    <location>
        <begin position="1389"/>
        <end position="1429"/>
    </location>
</feature>
<sequence length="1464" mass="156821">MNARPTDLTGPGVQVLLVGVSRYPAADQRYLPDVPAVETTVEDLRDTLISRCGVAPESITVLLNPAGPYELHAAIVAGVERSRDVFLLYFAGHGNRATSRRGSAFYLGTAASDQRTEHMEMRWLDFAMVSRSLESAVGAAVVVLDCCFSGSAELANEAHYLLASAGRDEFALAPAGARHTTFTGRLIELLRDGVPTGPYALTLDDLYRDLARTLEVRPHRRSGDRVQNLLVAHNAAHRAPEVPLVAEREGTERDEAADAACPYPGLAPYGTELARYFHGRDADVAALADRIQESGGPFLLIGPSGFGKSSLLRAGLIPEVRRRGIDGRAAIEVVVEPGGAPLAALAGALARAAGRAPEEAAAALEADPATALHGLLRPALGDQGRALLVVDQFEAVFSAPEAEREAFIRAVLPPDPGPVRTVLAVRPEFTEHCVAHPPLADLLNDGPYFLRPMGEPELREAIRGPARAAGLDLQDGLVELLLEPLRAGRAPALPQLSYALTATWLRKSGRVLTVAAYRETGGIAGALWQAAEEADRRLTDPERRVARRMLLALLVSPDEGTVLCRTVPLVRLLDGEDGRAAGRVLEVLTGARLLTVDTERHVSIVHDSLTTSWPLLSDVIAANRDWIRRRGRLEADAAAWRAAGDAKVYRGDILTEAVALARSRDDVPPLITAFLAAGEAVERRARRRVWRLVAALSVALVLVASTAVAALRQADAAERANRIAVTERDTARSQRLGQTAVNLAAARPNLAGQLAVLAYRVAPTPEARAALFALQDAPTAVTLGASVQAVGFRPDGGLMAVAARRRALLWDVARGAVRGALNWGDDVIRLAEFVGDGGRLLTVTRKGGALLWDVSDPDRPVVEADLSAAFGRTEKRLTYHAVALSPDRRRLATVSRQAGEDRALVLWDVADPAHPRRLSAKARIRPGSVENLVFSPGGTMVATTVAGEAQLWDVSRPDRPRRTATIDYGAGTIYGLAFSPDGRWLATGDGNIDDYLDGVDSVRLWDISTPTRPRLVTTLIGHTNFVYGLVFSPDGSLLLSAANDTTVRVWDVHDPAKARLVRVLTEHTGGVNDVGFLRDGSKVYTASKDGSVRLWDAAGLARPGGVASFTTAEDTLRDVAFSPDGRTLAVAAMDGTARIWSVADRRRPVSRRTLLAHDDWVNSVVFSPDGRRLFTAGSDAYVVVSTITPDGDAHWVTEFTPDPGKKVWRTAVSPDGRVLATSGGTPALWDVATPVEHEEPALLARLPADTRTFVKAVAFSDDGTLLAVGDQRGDVQVYRVSDPRRPERLATFHANNDEASTLAFRPGGHILAVAGANALERVDDERRLALWDLSRPWAPRLLAVLHDRQDWIAEVAFSPDGTLLAAAGHDVTRVWDVADPAVPHLLATFDAHADDVAGVAFGPGGLLATASRDRKVVLYDTAPERLAARLCASAGAAAVTEAEWAQYLPGEPYRPPCGPSPAPR</sequence>
<dbReference type="InterPro" id="IPR036322">
    <property type="entry name" value="WD40_repeat_dom_sf"/>
</dbReference>
<comment type="caution">
    <text evidence="6">The sequence shown here is derived from an EMBL/GenBank/DDBJ whole genome shotgun (WGS) entry which is preliminary data.</text>
</comment>
<reference evidence="6" key="2">
    <citation type="submission" date="2020-09" db="EMBL/GenBank/DDBJ databases">
        <authorList>
            <person name="Sun Q."/>
            <person name="Ohkuma M."/>
        </authorList>
    </citation>
    <scope>NUCLEOTIDE SEQUENCE</scope>
    <source>
        <strain evidence="6">JCM 13064</strain>
    </source>
</reference>
<dbReference type="InterPro" id="IPR049052">
    <property type="entry name" value="nSTAND1"/>
</dbReference>
<dbReference type="PROSITE" id="PS00678">
    <property type="entry name" value="WD_REPEATS_1"/>
    <property type="match status" value="1"/>
</dbReference>
<dbReference type="PRINTS" id="PR00320">
    <property type="entry name" value="GPROTEINBRPT"/>
</dbReference>
<dbReference type="InterPro" id="IPR027417">
    <property type="entry name" value="P-loop_NTPase"/>
</dbReference>
<dbReference type="SUPFAM" id="SSF82171">
    <property type="entry name" value="DPP6 N-terminal domain-like"/>
    <property type="match status" value="1"/>
</dbReference>
<feature type="repeat" description="WD" evidence="3">
    <location>
        <begin position="1064"/>
        <end position="1096"/>
    </location>
</feature>
<evidence type="ECO:0000313" key="7">
    <source>
        <dbReference type="Proteomes" id="UP000645217"/>
    </source>
</evidence>
<dbReference type="InterPro" id="IPR011600">
    <property type="entry name" value="Pept_C14_caspase"/>
</dbReference>
<evidence type="ECO:0000256" key="2">
    <source>
        <dbReference type="ARBA" id="ARBA00022737"/>
    </source>
</evidence>
<keyword evidence="1 3" id="KW-0853">WD repeat</keyword>
<dbReference type="PROSITE" id="PS50294">
    <property type="entry name" value="WD_REPEATS_REGION"/>
    <property type="match status" value="3"/>
</dbReference>
<reference evidence="6" key="1">
    <citation type="journal article" date="2014" name="Int. J. Syst. Evol. Microbiol.">
        <title>Complete genome sequence of Corynebacterium casei LMG S-19264T (=DSM 44701T), isolated from a smear-ripened cheese.</title>
        <authorList>
            <consortium name="US DOE Joint Genome Institute (JGI-PGF)"/>
            <person name="Walter F."/>
            <person name="Albersmeier A."/>
            <person name="Kalinowski J."/>
            <person name="Ruckert C."/>
        </authorList>
    </citation>
    <scope>NUCLEOTIDE SEQUENCE</scope>
    <source>
        <strain evidence="6">JCM 13064</strain>
    </source>
</reference>
<dbReference type="SUPFAM" id="SSF50978">
    <property type="entry name" value="WD40 repeat-like"/>
    <property type="match status" value="2"/>
</dbReference>
<dbReference type="Pfam" id="PF00656">
    <property type="entry name" value="Peptidase_C14"/>
    <property type="match status" value="1"/>
</dbReference>
<feature type="domain" description="Novel STAND NTPase 1" evidence="5">
    <location>
        <begin position="262"/>
        <end position="645"/>
    </location>
</feature>
<protein>
    <recommendedName>
        <fullName evidence="8">Peptidase C14 caspase domain-containing protein</fullName>
    </recommendedName>
</protein>
<organism evidence="6 7">
    <name type="scientific">Sphaerisporangium melleum</name>
    <dbReference type="NCBI Taxonomy" id="321316"/>
    <lineage>
        <taxon>Bacteria</taxon>
        <taxon>Bacillati</taxon>
        <taxon>Actinomycetota</taxon>
        <taxon>Actinomycetes</taxon>
        <taxon>Streptosporangiales</taxon>
        <taxon>Streptosporangiaceae</taxon>
        <taxon>Sphaerisporangium</taxon>
    </lineage>
</organism>
<keyword evidence="2" id="KW-0677">Repeat</keyword>
<evidence type="ECO:0000259" key="4">
    <source>
        <dbReference type="Pfam" id="PF00656"/>
    </source>
</evidence>
<dbReference type="PANTHER" id="PTHR44019">
    <property type="entry name" value="WD REPEAT-CONTAINING PROTEIN 55"/>
    <property type="match status" value="1"/>
</dbReference>
<dbReference type="CDD" id="cd00200">
    <property type="entry name" value="WD40"/>
    <property type="match status" value="1"/>
</dbReference>
<name>A0A917RKZ4_9ACTN</name>
<evidence type="ECO:0000313" key="6">
    <source>
        <dbReference type="EMBL" id="GGL13543.1"/>
    </source>
</evidence>
<dbReference type="RefSeq" id="WP_189166854.1">
    <property type="nucleotide sequence ID" value="NZ_BMNT01000046.1"/>
</dbReference>
<dbReference type="Proteomes" id="UP000645217">
    <property type="component" value="Unassembled WGS sequence"/>
</dbReference>
<dbReference type="InterPro" id="IPR001680">
    <property type="entry name" value="WD40_rpt"/>
</dbReference>
<evidence type="ECO:0000259" key="5">
    <source>
        <dbReference type="Pfam" id="PF20703"/>
    </source>
</evidence>
<feature type="domain" description="Peptidase C14 caspase" evidence="4">
    <location>
        <begin position="41"/>
        <end position="214"/>
    </location>
</feature>
<keyword evidence="7" id="KW-1185">Reference proteome</keyword>
<accession>A0A917RKZ4</accession>
<dbReference type="InterPro" id="IPR020472">
    <property type="entry name" value="WD40_PAC1"/>
</dbReference>
<proteinExistence type="predicted"/>
<dbReference type="InterPro" id="IPR015943">
    <property type="entry name" value="WD40/YVTN_repeat-like_dom_sf"/>
</dbReference>
<dbReference type="InterPro" id="IPR019775">
    <property type="entry name" value="WD40_repeat_CS"/>
</dbReference>
<dbReference type="GO" id="GO:0004197">
    <property type="term" value="F:cysteine-type endopeptidase activity"/>
    <property type="evidence" value="ECO:0007669"/>
    <property type="project" value="InterPro"/>
</dbReference>
<dbReference type="Pfam" id="PF20703">
    <property type="entry name" value="nSTAND1"/>
    <property type="match status" value="1"/>
</dbReference>
<dbReference type="Pfam" id="PF00400">
    <property type="entry name" value="WD40"/>
    <property type="match status" value="7"/>
</dbReference>
<gene>
    <name evidence="6" type="ORF">GCM10007964_64560</name>
</gene>
<dbReference type="Gene3D" id="2.130.10.10">
    <property type="entry name" value="YVTN repeat-like/Quinoprotein amine dehydrogenase"/>
    <property type="match status" value="5"/>
</dbReference>
<dbReference type="PROSITE" id="PS50082">
    <property type="entry name" value="WD_REPEATS_2"/>
    <property type="match status" value="5"/>
</dbReference>
<dbReference type="NCBIfam" id="NF047832">
    <property type="entry name" value="caspase_w_EACC1"/>
    <property type="match status" value="1"/>
</dbReference>
<evidence type="ECO:0000256" key="1">
    <source>
        <dbReference type="ARBA" id="ARBA00022574"/>
    </source>
</evidence>
<dbReference type="Gene3D" id="3.40.50.1460">
    <property type="match status" value="1"/>
</dbReference>
<dbReference type="GO" id="GO:0006508">
    <property type="term" value="P:proteolysis"/>
    <property type="evidence" value="ECO:0007669"/>
    <property type="project" value="InterPro"/>
</dbReference>
<feature type="repeat" description="WD" evidence="3">
    <location>
        <begin position="1109"/>
        <end position="1150"/>
    </location>
</feature>
<evidence type="ECO:0000256" key="3">
    <source>
        <dbReference type="PROSITE-ProRule" id="PRU00221"/>
    </source>
</evidence>
<feature type="repeat" description="WD" evidence="3">
    <location>
        <begin position="1154"/>
        <end position="1184"/>
    </location>
</feature>
<dbReference type="EMBL" id="BMNT01000046">
    <property type="protein sequence ID" value="GGL13543.1"/>
    <property type="molecule type" value="Genomic_DNA"/>
</dbReference>
<dbReference type="PANTHER" id="PTHR44019:SF8">
    <property type="entry name" value="POC1 CENTRIOLAR PROTEIN HOMOLOG"/>
    <property type="match status" value="1"/>
</dbReference>